<dbReference type="GeneID" id="108734806"/>
<feature type="transmembrane region" description="Helical" evidence="6">
    <location>
        <begin position="670"/>
        <end position="688"/>
    </location>
</feature>
<organism evidence="9 11">
    <name type="scientific">Agrilus planipennis</name>
    <name type="common">Emerald ash borer</name>
    <name type="synonym">Agrilus marcopoli</name>
    <dbReference type="NCBI Taxonomy" id="224129"/>
    <lineage>
        <taxon>Eukaryota</taxon>
        <taxon>Metazoa</taxon>
        <taxon>Ecdysozoa</taxon>
        <taxon>Arthropoda</taxon>
        <taxon>Hexapoda</taxon>
        <taxon>Insecta</taxon>
        <taxon>Pterygota</taxon>
        <taxon>Neoptera</taxon>
        <taxon>Endopterygota</taxon>
        <taxon>Coleoptera</taxon>
        <taxon>Polyphaga</taxon>
        <taxon>Elateriformia</taxon>
        <taxon>Buprestoidea</taxon>
        <taxon>Buprestidae</taxon>
        <taxon>Agrilinae</taxon>
        <taxon>Agrilus</taxon>
    </lineage>
</organism>
<feature type="transmembrane region" description="Helical" evidence="6">
    <location>
        <begin position="410"/>
        <end position="429"/>
    </location>
</feature>
<reference evidence="10 11" key="1">
    <citation type="submission" date="2025-04" db="UniProtKB">
        <authorList>
            <consortium name="RefSeq"/>
        </authorList>
    </citation>
    <scope>IDENTIFICATION</scope>
    <source>
        <tissue evidence="10 11">Entire body</tissue>
    </source>
</reference>
<feature type="compositionally biased region" description="Low complexity" evidence="7">
    <location>
        <begin position="7"/>
        <end position="16"/>
    </location>
</feature>
<proteinExistence type="inferred from homology"/>
<gene>
    <name evidence="10 11" type="primary">LOC108734806</name>
</gene>
<dbReference type="KEGG" id="apln:108734806"/>
<evidence type="ECO:0000256" key="2">
    <source>
        <dbReference type="ARBA" id="ARBA00009671"/>
    </source>
</evidence>
<comment type="similarity">
    <text evidence="2 6">Belongs to the anoctamin family.</text>
</comment>
<feature type="transmembrane region" description="Helical" evidence="6">
    <location>
        <begin position="268"/>
        <end position="294"/>
    </location>
</feature>
<dbReference type="Proteomes" id="UP000192223">
    <property type="component" value="Unplaced"/>
</dbReference>
<feature type="transmembrane region" description="Helical" evidence="6">
    <location>
        <begin position="636"/>
        <end position="658"/>
    </location>
</feature>
<evidence type="ECO:0000259" key="8">
    <source>
        <dbReference type="Pfam" id="PF04547"/>
    </source>
</evidence>
<evidence type="ECO:0000256" key="6">
    <source>
        <dbReference type="RuleBase" id="RU280814"/>
    </source>
</evidence>
<evidence type="ECO:0000256" key="1">
    <source>
        <dbReference type="ARBA" id="ARBA00004141"/>
    </source>
</evidence>
<feature type="transmembrane region" description="Helical" evidence="6">
    <location>
        <begin position="370"/>
        <end position="395"/>
    </location>
</feature>
<dbReference type="InterPro" id="IPR007632">
    <property type="entry name" value="Anoctamin"/>
</dbReference>
<name>A0A1W4WDH1_AGRPL</name>
<dbReference type="RefSeq" id="XP_018321988.1">
    <property type="nucleotide sequence ID" value="XM_018466486.1"/>
</dbReference>
<keyword evidence="5 6" id="KW-0472">Membrane</keyword>
<dbReference type="GO" id="GO:0005254">
    <property type="term" value="F:chloride channel activity"/>
    <property type="evidence" value="ECO:0007669"/>
    <property type="project" value="TreeGrafter"/>
</dbReference>
<dbReference type="STRING" id="224129.A0A1W4WDH1"/>
<evidence type="ECO:0000313" key="10">
    <source>
        <dbReference type="RefSeq" id="XP_018321988.1"/>
    </source>
</evidence>
<dbReference type="RefSeq" id="XP_018321989.1">
    <property type="nucleotide sequence ID" value="XM_018466487.1"/>
</dbReference>
<feature type="transmembrane region" description="Helical" evidence="6">
    <location>
        <begin position="300"/>
        <end position="318"/>
    </location>
</feature>
<dbReference type="PANTHER" id="PTHR12308">
    <property type="entry name" value="ANOCTAMIN"/>
    <property type="match status" value="1"/>
</dbReference>
<evidence type="ECO:0000313" key="9">
    <source>
        <dbReference type="Proteomes" id="UP000192223"/>
    </source>
</evidence>
<accession>A0A1W4WDH1</accession>
<keyword evidence="9" id="KW-1185">Reference proteome</keyword>
<feature type="region of interest" description="Disordered" evidence="7">
    <location>
        <begin position="1"/>
        <end position="33"/>
    </location>
</feature>
<comment type="subcellular location">
    <subcellularLocation>
        <location evidence="1 6">Membrane</location>
        <topology evidence="1 6">Multi-pass membrane protein</topology>
    </subcellularLocation>
</comment>
<evidence type="ECO:0000256" key="7">
    <source>
        <dbReference type="SAM" id="MobiDB-lite"/>
    </source>
</evidence>
<protein>
    <recommendedName>
        <fullName evidence="6">Anoctamin</fullName>
    </recommendedName>
</protein>
<feature type="transmembrane region" description="Helical" evidence="6">
    <location>
        <begin position="456"/>
        <end position="475"/>
    </location>
</feature>
<dbReference type="PANTHER" id="PTHR12308:SF74">
    <property type="entry name" value="ANOCTAMIN"/>
    <property type="match status" value="1"/>
</dbReference>
<evidence type="ECO:0000256" key="5">
    <source>
        <dbReference type="ARBA" id="ARBA00023136"/>
    </source>
</evidence>
<feature type="transmembrane region" description="Helical" evidence="6">
    <location>
        <begin position="579"/>
        <end position="602"/>
    </location>
</feature>
<feature type="domain" description="Anoctamin transmembrane" evidence="8">
    <location>
        <begin position="260"/>
        <end position="705"/>
    </location>
</feature>
<evidence type="ECO:0000313" key="11">
    <source>
        <dbReference type="RefSeq" id="XP_018321989.1"/>
    </source>
</evidence>
<keyword evidence="4 6" id="KW-1133">Transmembrane helix</keyword>
<dbReference type="CTD" id="32645"/>
<dbReference type="InterPro" id="IPR049452">
    <property type="entry name" value="Anoctamin_TM"/>
</dbReference>
<evidence type="ECO:0000256" key="4">
    <source>
        <dbReference type="ARBA" id="ARBA00022989"/>
    </source>
</evidence>
<sequence>MFQEDYSLSNKDSSSSIGTASKPGGGDDENLNDPSIDKLWGIHERINKLRGHMSQQKLNLDKTDEFGEDFEITATDSTTFPPTYLVIRVHPASKEEAVKWLVGKIRGKKLLGGAELVVLRKPYDEDGLEFHVSASPIKFLEIAEEMELVKRDKHGQMREFTVNDLENFLVDGMNVDDFLTSAERQAIIRHELENIRALPTDIHVPGYPFYSMCEGQSVLHKCIQCGIISSIYALHDQEHLKKLGRSWYRSVFQKQPLDEIKIYFGESIALYFTFLGFYTTALLFPTFLGFVQLLVSIETLPVFCIFNVIWVTVFLEMWRRKSNELAYKWGTIGMTSLGEPRANFRGQMGKDPITGKLCPQYPRYKTYLKMYCVSFPIVIACLVGAYIIMLISFWMEDQIKYNPETWSQDLLLLPSVLYTALVYVMNCYYRKLATFLTEWENHRTQSQFDRHRVTKLILFEFVNNFMSLFYIAFIIQDMEMLRSQVATMLIILQAINHMQEAVLPLLINVGFAKISQWKNGWKNTRQTKSKQKAFEDSRYSREFLETIPAIDPSDSRLNQAEQEGQLEIYEETYDDYLEMFIQFGYVVLFSSVYPAAALWAVINNVLEIRADAFRLCLVHQRPISRKVKDIGAWQRAFEVIGGLSIMTNCGLLCLSPHIRSRMAHKTDLEYILTFIFLEHILLGIRYLLHIAIPDKPEWVRVELAKKSYESRQALKHEKALKSKRYLTRRFNTVHSKHPISGPALGNK</sequence>
<keyword evidence="3 6" id="KW-0812">Transmembrane</keyword>
<evidence type="ECO:0000256" key="3">
    <source>
        <dbReference type="ARBA" id="ARBA00022692"/>
    </source>
</evidence>
<dbReference type="Pfam" id="PF04547">
    <property type="entry name" value="Anoctamin"/>
    <property type="match status" value="1"/>
</dbReference>
<dbReference type="GO" id="GO:0005886">
    <property type="term" value="C:plasma membrane"/>
    <property type="evidence" value="ECO:0007669"/>
    <property type="project" value="TreeGrafter"/>
</dbReference>
<dbReference type="AlphaFoldDB" id="A0A1W4WDH1"/>
<dbReference type="OrthoDB" id="296386at2759"/>